<dbReference type="InterPro" id="IPR006944">
    <property type="entry name" value="Phage/GTA_portal"/>
</dbReference>
<dbReference type="RefSeq" id="WP_386666121.1">
    <property type="nucleotide sequence ID" value="NZ_JBHLTG010000001.1"/>
</dbReference>
<reference evidence="2 3" key="1">
    <citation type="submission" date="2024-09" db="EMBL/GenBank/DDBJ databases">
        <authorList>
            <person name="Sun Q."/>
            <person name="Mori K."/>
        </authorList>
    </citation>
    <scope>NUCLEOTIDE SEQUENCE [LARGE SCALE GENOMIC DNA]</scope>
    <source>
        <strain evidence="2 3">KCTC 23076</strain>
    </source>
</reference>
<evidence type="ECO:0000313" key="3">
    <source>
        <dbReference type="Proteomes" id="UP001589896"/>
    </source>
</evidence>
<dbReference type="InterPro" id="IPR006427">
    <property type="entry name" value="Portal_HK97"/>
</dbReference>
<proteinExistence type="predicted"/>
<gene>
    <name evidence="2" type="ORF">ACFFGH_06595</name>
</gene>
<evidence type="ECO:0000256" key="1">
    <source>
        <dbReference type="SAM" id="MobiDB-lite"/>
    </source>
</evidence>
<feature type="region of interest" description="Disordered" evidence="1">
    <location>
        <begin position="398"/>
        <end position="417"/>
    </location>
</feature>
<accession>A0ABV6RNQ2</accession>
<comment type="caution">
    <text evidence="2">The sequence shown here is derived from an EMBL/GenBank/DDBJ whole genome shotgun (WGS) entry which is preliminary data.</text>
</comment>
<dbReference type="EMBL" id="JBHLTG010000001">
    <property type="protein sequence ID" value="MFC0677518.1"/>
    <property type="molecule type" value="Genomic_DNA"/>
</dbReference>
<sequence length="417" mass="45652">MARDLKFWRGWFGGSALAERTGDQHAPPGAALVDGTASVGPDGAMQIAAVWACIDRRAMTIAALPLFTYTTDADGQKTLARGSRLYQLLHDSPNARMTPLEFWRAMLMNYDLRGNAYARIDRDERTGEAIALWPMPADQVRVSVLDDGSMVYEYRVGSDVAVLAESNVLHLKNLGNGTTGLAKLEFMRASTDEAAKAQTSASKTFGNGGKPTGVLMIDKALTDPQREKVRESFRGLTDGSTSRLMVLEHAMTYQQLSLTPEQQQILETRKYGIEEFCRWFDVPPVLIYHSNVTVWGSGITEIVSGWYRTSIGPLCVMAEQAIRKRVLTPRQRATMSVEFSTDALLRASLKDRIEIYGKGIAAGVYKPNDCRQLENLSPEEGGDRLLIQSALIPLAMAGQKTAPGGGTDASTQAPRAD</sequence>
<dbReference type="Pfam" id="PF04860">
    <property type="entry name" value="Phage_portal"/>
    <property type="match status" value="1"/>
</dbReference>
<dbReference type="Proteomes" id="UP001589896">
    <property type="component" value="Unassembled WGS sequence"/>
</dbReference>
<feature type="compositionally biased region" description="Polar residues" evidence="1">
    <location>
        <begin position="408"/>
        <end position="417"/>
    </location>
</feature>
<dbReference type="NCBIfam" id="TIGR01537">
    <property type="entry name" value="portal_HK97"/>
    <property type="match status" value="1"/>
</dbReference>
<name>A0ABV6RNQ2_9GAMM</name>
<keyword evidence="3" id="KW-1185">Reference proteome</keyword>
<protein>
    <submittedName>
        <fullName evidence="2">Phage portal protein</fullName>
    </submittedName>
</protein>
<organism evidence="2 3">
    <name type="scientific">Lysobacter korlensis</name>
    <dbReference type="NCBI Taxonomy" id="553636"/>
    <lineage>
        <taxon>Bacteria</taxon>
        <taxon>Pseudomonadati</taxon>
        <taxon>Pseudomonadota</taxon>
        <taxon>Gammaproteobacteria</taxon>
        <taxon>Lysobacterales</taxon>
        <taxon>Lysobacteraceae</taxon>
        <taxon>Lysobacter</taxon>
    </lineage>
</organism>
<evidence type="ECO:0000313" key="2">
    <source>
        <dbReference type="EMBL" id="MFC0677518.1"/>
    </source>
</evidence>